<reference evidence="2" key="1">
    <citation type="journal article" date="2019" name="Int. J. Syst. Evol. Microbiol.">
        <title>The Global Catalogue of Microorganisms (GCM) 10K type strain sequencing project: providing services to taxonomists for standard genome sequencing and annotation.</title>
        <authorList>
            <consortium name="The Broad Institute Genomics Platform"/>
            <consortium name="The Broad Institute Genome Sequencing Center for Infectious Disease"/>
            <person name="Wu L."/>
            <person name="Ma J."/>
        </authorList>
    </citation>
    <scope>NUCLEOTIDE SEQUENCE [LARGE SCALE GENOMIC DNA]</scope>
    <source>
        <strain evidence="2">XZYJ18</strain>
    </source>
</reference>
<evidence type="ECO:0008006" key="3">
    <source>
        <dbReference type="Google" id="ProtNLM"/>
    </source>
</evidence>
<keyword evidence="2" id="KW-1185">Reference proteome</keyword>
<gene>
    <name evidence="1" type="ORF">ACFPK1_00330</name>
</gene>
<comment type="caution">
    <text evidence="1">The sequence shown here is derived from an EMBL/GenBank/DDBJ whole genome shotgun (WGS) entry which is preliminary data.</text>
</comment>
<dbReference type="EMBL" id="JBHSKG010000001">
    <property type="protein sequence ID" value="MFC5136665.1"/>
    <property type="molecule type" value="Genomic_DNA"/>
</dbReference>
<evidence type="ECO:0000313" key="2">
    <source>
        <dbReference type="Proteomes" id="UP001596175"/>
    </source>
</evidence>
<dbReference type="RefSeq" id="WP_378018907.1">
    <property type="nucleotide sequence ID" value="NZ_JBHSKG010000001.1"/>
</dbReference>
<name>A0ABV9Z8L4_9PSEU</name>
<protein>
    <recommendedName>
        <fullName evidence="3">Excreted virulence factor EspC (Type VII ESX diderm)</fullName>
    </recommendedName>
</protein>
<accession>A0ABV9Z8L4</accession>
<sequence length="115" mass="10949">MDEQDGPSVRPEELRDAGAACVAAGLEVPVGAPAEAVRGVDVGAGDVGAEEVGAGDVGTAGRSAAAAAALAERWEAAHAQWCADLVAHGEALAAAAVAYVAGDGAAATGLMRAGG</sequence>
<dbReference type="Proteomes" id="UP001596175">
    <property type="component" value="Unassembled WGS sequence"/>
</dbReference>
<evidence type="ECO:0000313" key="1">
    <source>
        <dbReference type="EMBL" id="MFC5136665.1"/>
    </source>
</evidence>
<proteinExistence type="predicted"/>
<organism evidence="1 2">
    <name type="scientific">Actinomycetospora rhizophila</name>
    <dbReference type="NCBI Taxonomy" id="1416876"/>
    <lineage>
        <taxon>Bacteria</taxon>
        <taxon>Bacillati</taxon>
        <taxon>Actinomycetota</taxon>
        <taxon>Actinomycetes</taxon>
        <taxon>Pseudonocardiales</taxon>
        <taxon>Pseudonocardiaceae</taxon>
        <taxon>Actinomycetospora</taxon>
    </lineage>
</organism>